<dbReference type="PANTHER" id="PTHR34258">
    <property type="entry name" value="ARMADILLO-LIKE HELICAL DOMAIN CONTAINING PROTEIN 1"/>
    <property type="match status" value="1"/>
</dbReference>
<proteinExistence type="predicted"/>
<dbReference type="Pfam" id="PF17741">
    <property type="entry name" value="DUF5578"/>
    <property type="match status" value="1"/>
</dbReference>
<keyword evidence="2" id="KW-1185">Reference proteome</keyword>
<accession>A0AAD7SIZ9</accession>
<dbReference type="InterPro" id="IPR011989">
    <property type="entry name" value="ARM-like"/>
</dbReference>
<evidence type="ECO:0008006" key="3">
    <source>
        <dbReference type="Google" id="ProtNLM"/>
    </source>
</evidence>
<dbReference type="InterPro" id="IPR016024">
    <property type="entry name" value="ARM-type_fold"/>
</dbReference>
<protein>
    <recommendedName>
        <fullName evidence="3">Armadillo-like helical domain containing protein 1</fullName>
    </recommendedName>
</protein>
<dbReference type="AlphaFoldDB" id="A0AAD7SIZ9"/>
<comment type="caution">
    <text evidence="1">The sequence shown here is derived from an EMBL/GenBank/DDBJ whole genome shotgun (WGS) entry which is preliminary data.</text>
</comment>
<dbReference type="SUPFAM" id="SSF48371">
    <property type="entry name" value="ARM repeat"/>
    <property type="match status" value="1"/>
</dbReference>
<dbReference type="Gene3D" id="1.25.10.10">
    <property type="entry name" value="Leucine-rich Repeat Variant"/>
    <property type="match status" value="1"/>
</dbReference>
<dbReference type="InterPro" id="IPR041090">
    <property type="entry name" value="DUF5578"/>
</dbReference>
<gene>
    <name evidence="1" type="ORF">AAFF_G00354420</name>
</gene>
<evidence type="ECO:0000313" key="2">
    <source>
        <dbReference type="Proteomes" id="UP001221898"/>
    </source>
</evidence>
<name>A0AAD7SIZ9_9TELE</name>
<dbReference type="EMBL" id="JAINUG010000059">
    <property type="protein sequence ID" value="KAJ8403225.1"/>
    <property type="molecule type" value="Genomic_DNA"/>
</dbReference>
<sequence>MPTSKEQAAIRKVKAFLQEWDQGNSTVRSHMLNAFLRENVGKTCPELEMEFAQVASLFLARLTSWTKLTYMSGTCLGLKLKSVGVFLSASSNHRYLIEFLEVGGVLTLLEILGQKETSDGDKAEALLLLQIVSNAGQKFKELICESNGVKVIAECLVKSDVENTQETTCSLLESLAHSNPQYQNQVYRGIITLLNCSSPNAQRLILQTLRVVQEIVKTAHPGVAEPLLNLLKSFHFEVQYEALQLIRDLMHYEVRETLLRGLVALLKPAKEGIQRHTILEDKEMTKMTESLPVFVQQAAAAKTIRTLSQESQELSRDLLSLRVVHHLLYAMGNKEHTDTQRQASMALEHFVHMNLVVEEHVRKLMGITLFDLFMHDAEALYLKIDGIQVDILLSNKVDISEVIEEIES</sequence>
<dbReference type="Proteomes" id="UP001221898">
    <property type="component" value="Unassembled WGS sequence"/>
</dbReference>
<organism evidence="1 2">
    <name type="scientific">Aldrovandia affinis</name>
    <dbReference type="NCBI Taxonomy" id="143900"/>
    <lineage>
        <taxon>Eukaryota</taxon>
        <taxon>Metazoa</taxon>
        <taxon>Chordata</taxon>
        <taxon>Craniata</taxon>
        <taxon>Vertebrata</taxon>
        <taxon>Euteleostomi</taxon>
        <taxon>Actinopterygii</taxon>
        <taxon>Neopterygii</taxon>
        <taxon>Teleostei</taxon>
        <taxon>Notacanthiformes</taxon>
        <taxon>Halosauridae</taxon>
        <taxon>Aldrovandia</taxon>
    </lineage>
</organism>
<dbReference type="PANTHER" id="PTHR34258:SF1">
    <property type="entry name" value="ARMADILLO-LIKE HELICAL DOMAIN CONTAINING PROTEIN 1"/>
    <property type="match status" value="1"/>
</dbReference>
<evidence type="ECO:0000313" key="1">
    <source>
        <dbReference type="EMBL" id="KAJ8403225.1"/>
    </source>
</evidence>
<reference evidence="1" key="1">
    <citation type="journal article" date="2023" name="Science">
        <title>Genome structures resolve the early diversification of teleost fishes.</title>
        <authorList>
            <person name="Parey E."/>
            <person name="Louis A."/>
            <person name="Montfort J."/>
            <person name="Bouchez O."/>
            <person name="Roques C."/>
            <person name="Iampietro C."/>
            <person name="Lluch J."/>
            <person name="Castinel A."/>
            <person name="Donnadieu C."/>
            <person name="Desvignes T."/>
            <person name="Floi Bucao C."/>
            <person name="Jouanno E."/>
            <person name="Wen M."/>
            <person name="Mejri S."/>
            <person name="Dirks R."/>
            <person name="Jansen H."/>
            <person name="Henkel C."/>
            <person name="Chen W.J."/>
            <person name="Zahm M."/>
            <person name="Cabau C."/>
            <person name="Klopp C."/>
            <person name="Thompson A.W."/>
            <person name="Robinson-Rechavi M."/>
            <person name="Braasch I."/>
            <person name="Lecointre G."/>
            <person name="Bobe J."/>
            <person name="Postlethwait J.H."/>
            <person name="Berthelot C."/>
            <person name="Roest Crollius H."/>
            <person name="Guiguen Y."/>
        </authorList>
    </citation>
    <scope>NUCLEOTIDE SEQUENCE</scope>
    <source>
        <strain evidence="1">NC1722</strain>
    </source>
</reference>